<dbReference type="PROSITE" id="PS00211">
    <property type="entry name" value="ABC_TRANSPORTER_1"/>
    <property type="match status" value="1"/>
</dbReference>
<evidence type="ECO:0000313" key="5">
    <source>
        <dbReference type="EMBL" id="EHL16386.1"/>
    </source>
</evidence>
<dbReference type="EMBL" id="AFZE01000003">
    <property type="protein sequence ID" value="EHL16386.1"/>
    <property type="molecule type" value="Genomic_DNA"/>
</dbReference>
<evidence type="ECO:0000259" key="4">
    <source>
        <dbReference type="PROSITE" id="PS50893"/>
    </source>
</evidence>
<dbReference type="InterPro" id="IPR017871">
    <property type="entry name" value="ABC_transporter-like_CS"/>
</dbReference>
<evidence type="ECO:0000256" key="1">
    <source>
        <dbReference type="ARBA" id="ARBA00022448"/>
    </source>
</evidence>
<name>G9WYH5_9FIRM</name>
<dbReference type="InterPro" id="IPR003593">
    <property type="entry name" value="AAA+_ATPase"/>
</dbReference>
<evidence type="ECO:0000256" key="2">
    <source>
        <dbReference type="ARBA" id="ARBA00022741"/>
    </source>
</evidence>
<dbReference type="GO" id="GO:0005524">
    <property type="term" value="F:ATP binding"/>
    <property type="evidence" value="ECO:0007669"/>
    <property type="project" value="UniProtKB-KW"/>
</dbReference>
<dbReference type="PANTHER" id="PTHR42781">
    <property type="entry name" value="SPERMIDINE/PUTRESCINE IMPORT ATP-BINDING PROTEIN POTA"/>
    <property type="match status" value="1"/>
</dbReference>
<feature type="domain" description="ABC transporter" evidence="4">
    <location>
        <begin position="5"/>
        <end position="222"/>
    </location>
</feature>
<dbReference type="BioCyc" id="EBAC796937-HMP:GMGH-1230-MONOMER"/>
<gene>
    <name evidence="5" type="ORF">HMPREF9629_01226</name>
</gene>
<comment type="caution">
    <text evidence="5">The sequence shown here is derived from an EMBL/GenBank/DDBJ whole genome shotgun (WGS) entry which is preliminary data.</text>
</comment>
<evidence type="ECO:0000313" key="6">
    <source>
        <dbReference type="Proteomes" id="UP000006437"/>
    </source>
</evidence>
<dbReference type="InterPro" id="IPR027417">
    <property type="entry name" value="P-loop_NTPase"/>
</dbReference>
<dbReference type="Proteomes" id="UP000006437">
    <property type="component" value="Unassembled WGS sequence"/>
</dbReference>
<dbReference type="Gene3D" id="3.40.50.300">
    <property type="entry name" value="P-loop containing nucleotide triphosphate hydrolases"/>
    <property type="match status" value="1"/>
</dbReference>
<reference evidence="5 6" key="1">
    <citation type="submission" date="2011-08" db="EMBL/GenBank/DDBJ databases">
        <title>The Genome Sequence of Eubacteriaceae bacterium ACC19a.</title>
        <authorList>
            <consortium name="The Broad Institute Genome Sequencing Platform"/>
            <person name="Earl A."/>
            <person name="Ward D."/>
            <person name="Feldgarden M."/>
            <person name="Gevers D."/>
            <person name="Sizova M."/>
            <person name="Hazen A."/>
            <person name="Epstein S."/>
            <person name="Young S.K."/>
            <person name="Zeng Q."/>
            <person name="Gargeya S."/>
            <person name="Fitzgerald M."/>
            <person name="Haas B."/>
            <person name="Abouelleil A."/>
            <person name="Alvarado L."/>
            <person name="Arachchi H.M."/>
            <person name="Berlin A."/>
            <person name="Brown A."/>
            <person name="Chapman S.B."/>
            <person name="Chen Z."/>
            <person name="Dunbar C."/>
            <person name="Freedman E."/>
            <person name="Gearin G."/>
            <person name="Gellesch M."/>
            <person name="Goldberg J."/>
            <person name="Griggs A."/>
            <person name="Gujja S."/>
            <person name="Heiman D."/>
            <person name="Howarth C."/>
            <person name="Larson L."/>
            <person name="Lui A."/>
            <person name="MacDonald P.J.P."/>
            <person name="Montmayeur A."/>
            <person name="Murphy C."/>
            <person name="Neiman D."/>
            <person name="Pearson M."/>
            <person name="Priest M."/>
            <person name="Roberts A."/>
            <person name="Saif S."/>
            <person name="Shea T."/>
            <person name="Shenoy N."/>
            <person name="Sisk P."/>
            <person name="Stolte C."/>
            <person name="Sykes S."/>
            <person name="Wortman J."/>
            <person name="Nusbaum C."/>
            <person name="Birren B."/>
        </authorList>
    </citation>
    <scope>NUCLEOTIDE SEQUENCE [LARGE SCALE GENOMIC DNA]</scope>
    <source>
        <strain evidence="5 6">ACC19a</strain>
    </source>
</reference>
<dbReference type="HOGENOM" id="CLU_000604_1_22_9"/>
<dbReference type="SUPFAM" id="SSF52540">
    <property type="entry name" value="P-loop containing nucleoside triphosphate hydrolases"/>
    <property type="match status" value="1"/>
</dbReference>
<dbReference type="InterPro" id="IPR003439">
    <property type="entry name" value="ABC_transporter-like_ATP-bd"/>
</dbReference>
<protein>
    <recommendedName>
        <fullName evidence="4">ABC transporter domain-containing protein</fullName>
    </recommendedName>
</protein>
<keyword evidence="3" id="KW-0067">ATP-binding</keyword>
<dbReference type="AlphaFoldDB" id="G9WYH5"/>
<keyword evidence="1" id="KW-0813">Transport</keyword>
<dbReference type="InterPro" id="IPR050093">
    <property type="entry name" value="ABC_SmlMolc_Importer"/>
</dbReference>
<dbReference type="GO" id="GO:0016887">
    <property type="term" value="F:ATP hydrolysis activity"/>
    <property type="evidence" value="ECO:0007669"/>
    <property type="project" value="InterPro"/>
</dbReference>
<keyword evidence="2" id="KW-0547">Nucleotide-binding</keyword>
<sequence length="223" mass="25685">MDIMYKIKNLTKKYDGNVIIDNLSLNIKKNKINSIIGRSGIGKTTLLNILSGLDKEYSGDISDFQGKKISFIFQDDRLIDYLSVFDNLKLVLDDEKNAYDIITTALEKCGLQEYSNYYPTKLSGGMRQRINILRAFIVKSEIMLLDEPFKSIDLKLKEDIKNFFVSLHNETGNTCILVEHDIDTVIDISDNINLMSDDKFKLKKHFDDLSDKKRIAQIIREDI</sequence>
<accession>G9WYH5</accession>
<dbReference type="Pfam" id="PF00005">
    <property type="entry name" value="ABC_tran"/>
    <property type="match status" value="1"/>
</dbReference>
<proteinExistence type="predicted"/>
<evidence type="ECO:0000256" key="3">
    <source>
        <dbReference type="ARBA" id="ARBA00022840"/>
    </source>
</evidence>
<organism evidence="5 6">
    <name type="scientific">Peptoanaerobacter stomatis</name>
    <dbReference type="NCBI Taxonomy" id="796937"/>
    <lineage>
        <taxon>Bacteria</taxon>
        <taxon>Bacillati</taxon>
        <taxon>Bacillota</taxon>
        <taxon>Clostridia</taxon>
        <taxon>Peptostreptococcales</taxon>
        <taxon>Filifactoraceae</taxon>
        <taxon>Peptoanaerobacter</taxon>
    </lineage>
</organism>
<dbReference type="SMART" id="SM00382">
    <property type="entry name" value="AAA"/>
    <property type="match status" value="1"/>
</dbReference>
<dbReference type="PANTHER" id="PTHR42781:SF8">
    <property type="entry name" value="BICARBONATE TRANSPORT ATP-BINDING PROTEIN CMPC"/>
    <property type="match status" value="1"/>
</dbReference>
<dbReference type="PROSITE" id="PS50893">
    <property type="entry name" value="ABC_TRANSPORTER_2"/>
    <property type="match status" value="1"/>
</dbReference>